<dbReference type="Pfam" id="PF17674">
    <property type="entry name" value="HHH_9"/>
    <property type="match status" value="1"/>
</dbReference>
<gene>
    <name evidence="2" type="ORF">HMPREF3200_00440</name>
</gene>
<proteinExistence type="predicted"/>
<dbReference type="Gene3D" id="1.10.150.310">
    <property type="entry name" value="Tex RuvX-like domain-like"/>
    <property type="match status" value="1"/>
</dbReference>
<dbReference type="STRING" id="33036.HMPREF3200_00440"/>
<dbReference type="GO" id="GO:0003729">
    <property type="term" value="F:mRNA binding"/>
    <property type="evidence" value="ECO:0007669"/>
    <property type="project" value="UniProtKB-ARBA"/>
</dbReference>
<dbReference type="FunFam" id="2.40.50.140:FF:000051">
    <property type="entry name" value="RNA-binding transcriptional accessory protein"/>
    <property type="match status" value="1"/>
</dbReference>
<dbReference type="OrthoDB" id="9804714at2"/>
<dbReference type="GO" id="GO:0005737">
    <property type="term" value="C:cytoplasm"/>
    <property type="evidence" value="ECO:0007669"/>
    <property type="project" value="UniProtKB-ARBA"/>
</dbReference>
<comment type="caution">
    <text evidence="2">The sequence shown here is derived from an EMBL/GenBank/DDBJ whole genome shotgun (WGS) entry which is preliminary data.</text>
</comment>
<dbReference type="InterPro" id="IPR012340">
    <property type="entry name" value="NA-bd_OB-fold"/>
</dbReference>
<dbReference type="Gene3D" id="3.30.420.140">
    <property type="entry name" value="YqgF/RNase H-like domain"/>
    <property type="match status" value="1"/>
</dbReference>
<dbReference type="SUPFAM" id="SSF50249">
    <property type="entry name" value="Nucleic acid-binding proteins"/>
    <property type="match status" value="1"/>
</dbReference>
<dbReference type="InterPro" id="IPR050437">
    <property type="entry name" value="Ribos_protein_bS1-like"/>
</dbReference>
<dbReference type="Pfam" id="PF12836">
    <property type="entry name" value="HHH_3"/>
    <property type="match status" value="1"/>
</dbReference>
<dbReference type="Pfam" id="PF09371">
    <property type="entry name" value="Tex_N"/>
    <property type="match status" value="1"/>
</dbReference>
<evidence type="ECO:0000259" key="1">
    <source>
        <dbReference type="PROSITE" id="PS50126"/>
    </source>
</evidence>
<dbReference type="InterPro" id="IPR023319">
    <property type="entry name" value="Tex-like_HTH_dom_sf"/>
</dbReference>
<dbReference type="Pfam" id="PF00575">
    <property type="entry name" value="S1"/>
    <property type="match status" value="1"/>
</dbReference>
<dbReference type="Pfam" id="PF22706">
    <property type="entry name" value="Tex_central_region"/>
    <property type="match status" value="1"/>
</dbReference>
<dbReference type="InterPro" id="IPR032639">
    <property type="entry name" value="Tex_YqgF"/>
</dbReference>
<dbReference type="PROSITE" id="PS50126">
    <property type="entry name" value="S1"/>
    <property type="match status" value="1"/>
</dbReference>
<dbReference type="InterPro" id="IPR012337">
    <property type="entry name" value="RNaseH-like_sf"/>
</dbReference>
<dbReference type="SMART" id="SM00732">
    <property type="entry name" value="YqgFc"/>
    <property type="match status" value="1"/>
</dbReference>
<accession>A0A133KHA4</accession>
<dbReference type="InterPro" id="IPR023323">
    <property type="entry name" value="Tex-like_dom_sf"/>
</dbReference>
<evidence type="ECO:0000313" key="2">
    <source>
        <dbReference type="EMBL" id="KWZ78959.1"/>
    </source>
</evidence>
<dbReference type="GO" id="GO:0003735">
    <property type="term" value="F:structural constituent of ribosome"/>
    <property type="evidence" value="ECO:0007669"/>
    <property type="project" value="TreeGrafter"/>
</dbReference>
<dbReference type="GO" id="GO:0006139">
    <property type="term" value="P:nucleobase-containing compound metabolic process"/>
    <property type="evidence" value="ECO:0007669"/>
    <property type="project" value="InterPro"/>
</dbReference>
<keyword evidence="3" id="KW-1185">Reference proteome</keyword>
<dbReference type="FunFam" id="1.10.10.650:FF:000001">
    <property type="entry name" value="S1 RNA-binding domain 1"/>
    <property type="match status" value="1"/>
</dbReference>
<dbReference type="Gene3D" id="1.10.3500.10">
    <property type="entry name" value="Tex N-terminal region-like"/>
    <property type="match status" value="1"/>
</dbReference>
<dbReference type="SUPFAM" id="SSF53098">
    <property type="entry name" value="Ribonuclease H-like"/>
    <property type="match status" value="1"/>
</dbReference>
<dbReference type="InterPro" id="IPR010994">
    <property type="entry name" value="RuvA_2-like"/>
</dbReference>
<dbReference type="CDD" id="cd05685">
    <property type="entry name" value="S1_Tex"/>
    <property type="match status" value="1"/>
</dbReference>
<dbReference type="InterPro" id="IPR044146">
    <property type="entry name" value="S1_Tex"/>
</dbReference>
<dbReference type="PANTHER" id="PTHR10724">
    <property type="entry name" value="30S RIBOSOMAL PROTEIN S1"/>
    <property type="match status" value="1"/>
</dbReference>
<sequence>MNITEILSKQLEISEKSIDAVTNLLDEGSTVAFIARYRKEVTGNLSDVEIRDIEKNLKKYRNIEKRQEEIINAIDGQGKLTDQLREEILSTNTLAILEDIYAPFKSKRKTRADIAREFGLDKLLDFLVNEAKSESEGLDEAEKYLVEGLDTKEDALERSLDILAEDIANNIMARNIIRRDAFVRAKLVATLKEDESGLYENYYDFNKKLREMKSFQTLAINRAEKENALSVKIEFTDNYNKKLIGDLYRKDKNFNDYQNYLLDKTVDDAYKRLMLPSITTEMRNYITEKAEDDSIEVFGNNLKPYLLQRPIKGQAVIGLDPGFRTGCKVAVVDQFGKYLDSAVIYPVEPHKKEKEAIATLKSLIKKYGVSLIALGNATASRETELVVNKLVKEVDNLSYAIVNEAGASVYSASELGEEEFPNLDVTIRGAISMARRLQDPMAELVKIEPKHIGIGQYQHDLDAKKLDEELSKVVEDAVNEVGVTINNASYKLLSYVSGLNPSLAKRIEEDFKEGKLVYRKDLKTVKGLGDKTYKLCAGFLRFPDSPEILDNTAVHPESYKIAKEINKHSLNDLDLESLASKLDVGLPTLKDIIAELKKPGRDPREDNPEVLTRKEVMGIDDLKEGMILKGKVRNITDFGAFVDIGVGVDGLVHVSKISDKFIKNPREVLTNAQIVDVKVVEIDKKKERIGLSMKDIGEK</sequence>
<dbReference type="SUPFAM" id="SSF47781">
    <property type="entry name" value="RuvA domain 2-like"/>
    <property type="match status" value="2"/>
</dbReference>
<dbReference type="GO" id="GO:0006412">
    <property type="term" value="P:translation"/>
    <property type="evidence" value="ECO:0007669"/>
    <property type="project" value="TreeGrafter"/>
</dbReference>
<dbReference type="InterPro" id="IPR018974">
    <property type="entry name" value="Tex-like_N"/>
</dbReference>
<dbReference type="InterPro" id="IPR003029">
    <property type="entry name" value="S1_domain"/>
</dbReference>
<protein>
    <submittedName>
        <fullName evidence="2">Tex-like protein</fullName>
    </submittedName>
</protein>
<dbReference type="InterPro" id="IPR055179">
    <property type="entry name" value="Tex-like_central_region"/>
</dbReference>
<dbReference type="Proteomes" id="UP000070383">
    <property type="component" value="Unassembled WGS sequence"/>
</dbReference>
<dbReference type="Pfam" id="PF16921">
    <property type="entry name" value="Tex_YqgF"/>
    <property type="match status" value="1"/>
</dbReference>
<evidence type="ECO:0000313" key="3">
    <source>
        <dbReference type="Proteomes" id="UP000070383"/>
    </source>
</evidence>
<dbReference type="FunFam" id="3.30.420.140:FF:000001">
    <property type="entry name" value="RNA-binding transcriptional accessory protein"/>
    <property type="match status" value="1"/>
</dbReference>
<name>A0A133KHA4_9FIRM</name>
<dbReference type="InterPro" id="IPR037027">
    <property type="entry name" value="YqgF/RNaseH-like_dom_sf"/>
</dbReference>
<dbReference type="PATRIC" id="fig|33036.3.peg.440"/>
<dbReference type="Gene3D" id="1.10.10.650">
    <property type="entry name" value="RuvA domain 2-like"/>
    <property type="match status" value="1"/>
</dbReference>
<organism evidence="2 3">
    <name type="scientific">Anaerococcus tetradius</name>
    <dbReference type="NCBI Taxonomy" id="33036"/>
    <lineage>
        <taxon>Bacteria</taxon>
        <taxon>Bacillati</taxon>
        <taxon>Bacillota</taxon>
        <taxon>Tissierellia</taxon>
        <taxon>Tissierellales</taxon>
        <taxon>Peptoniphilaceae</taxon>
        <taxon>Anaerococcus</taxon>
    </lineage>
</organism>
<dbReference type="SMART" id="SM00316">
    <property type="entry name" value="S1"/>
    <property type="match status" value="1"/>
</dbReference>
<dbReference type="AlphaFoldDB" id="A0A133KHA4"/>
<dbReference type="InterPro" id="IPR041692">
    <property type="entry name" value="HHH_9"/>
</dbReference>
<reference evidence="3" key="1">
    <citation type="submission" date="2016-01" db="EMBL/GenBank/DDBJ databases">
        <authorList>
            <person name="Mitreva M."/>
            <person name="Pepin K.H."/>
            <person name="Mihindukulasuriya K.A."/>
            <person name="Fulton R."/>
            <person name="Fronick C."/>
            <person name="O'Laughlin M."/>
            <person name="Miner T."/>
            <person name="Herter B."/>
            <person name="Rosa B.A."/>
            <person name="Cordes M."/>
            <person name="Tomlinson C."/>
            <person name="Wollam A."/>
            <person name="Palsikar V.B."/>
            <person name="Mardis E.R."/>
            <person name="Wilson R.K."/>
        </authorList>
    </citation>
    <scope>NUCLEOTIDE SEQUENCE [LARGE SCALE GENOMIC DNA]</scope>
    <source>
        <strain evidence="3">MJR8151</strain>
    </source>
</reference>
<dbReference type="RefSeq" id="WP_060929043.1">
    <property type="nucleotide sequence ID" value="NZ_KQ955253.1"/>
</dbReference>
<dbReference type="SUPFAM" id="SSF158832">
    <property type="entry name" value="Tex N-terminal region-like"/>
    <property type="match status" value="1"/>
</dbReference>
<dbReference type="EMBL" id="LRPM01000010">
    <property type="protein sequence ID" value="KWZ78959.1"/>
    <property type="molecule type" value="Genomic_DNA"/>
</dbReference>
<dbReference type="Gene3D" id="2.40.50.140">
    <property type="entry name" value="Nucleic acid-binding proteins"/>
    <property type="match status" value="1"/>
</dbReference>
<dbReference type="PANTHER" id="PTHR10724:SF10">
    <property type="entry name" value="S1 RNA-BINDING DOMAIN-CONTAINING PROTEIN 1"/>
    <property type="match status" value="1"/>
</dbReference>
<dbReference type="InterPro" id="IPR006641">
    <property type="entry name" value="YqgF/RNaseH-like_dom"/>
</dbReference>
<feature type="domain" description="S1 motif" evidence="1">
    <location>
        <begin position="625"/>
        <end position="694"/>
    </location>
</feature>